<evidence type="ECO:0000313" key="2">
    <source>
        <dbReference type="Proteomes" id="UP001497516"/>
    </source>
</evidence>
<dbReference type="Proteomes" id="UP001497516">
    <property type="component" value="Chromosome 4"/>
</dbReference>
<reference evidence="1 2" key="1">
    <citation type="submission" date="2024-04" db="EMBL/GenBank/DDBJ databases">
        <authorList>
            <person name="Fracassetti M."/>
        </authorList>
    </citation>
    <scope>NUCLEOTIDE SEQUENCE [LARGE SCALE GENOMIC DNA]</scope>
</reference>
<name>A0AAV2E3A4_9ROSI</name>
<sequence length="149" mass="15947">MCIDFLVSFTLPHLADERISAASSKFPAFVDESHATPSNSETGACFLNSGLSASAFLPCFFFASKTSSEPSCRFEFDLLAFFSVLANLSLGVLISTTVSLVPSAGKNAKFPTSFSPVLVPTLFDLVQQLRQLDGGNLSLLSSKTYFLSP</sequence>
<proteinExistence type="predicted"/>
<gene>
    <name evidence="1" type="ORF">LTRI10_LOCUS21690</name>
</gene>
<accession>A0AAV2E3A4</accession>
<keyword evidence="2" id="KW-1185">Reference proteome</keyword>
<organism evidence="1 2">
    <name type="scientific">Linum trigynum</name>
    <dbReference type="NCBI Taxonomy" id="586398"/>
    <lineage>
        <taxon>Eukaryota</taxon>
        <taxon>Viridiplantae</taxon>
        <taxon>Streptophyta</taxon>
        <taxon>Embryophyta</taxon>
        <taxon>Tracheophyta</taxon>
        <taxon>Spermatophyta</taxon>
        <taxon>Magnoliopsida</taxon>
        <taxon>eudicotyledons</taxon>
        <taxon>Gunneridae</taxon>
        <taxon>Pentapetalae</taxon>
        <taxon>rosids</taxon>
        <taxon>fabids</taxon>
        <taxon>Malpighiales</taxon>
        <taxon>Linaceae</taxon>
        <taxon>Linum</taxon>
    </lineage>
</organism>
<dbReference type="EMBL" id="OZ034817">
    <property type="protein sequence ID" value="CAL1380233.1"/>
    <property type="molecule type" value="Genomic_DNA"/>
</dbReference>
<protein>
    <submittedName>
        <fullName evidence="1">Uncharacterized protein</fullName>
    </submittedName>
</protein>
<evidence type="ECO:0000313" key="1">
    <source>
        <dbReference type="EMBL" id="CAL1380233.1"/>
    </source>
</evidence>
<dbReference type="AlphaFoldDB" id="A0AAV2E3A4"/>